<organism evidence="2 3">
    <name type="scientific">Rubroshorea leprosula</name>
    <dbReference type="NCBI Taxonomy" id="152421"/>
    <lineage>
        <taxon>Eukaryota</taxon>
        <taxon>Viridiplantae</taxon>
        <taxon>Streptophyta</taxon>
        <taxon>Embryophyta</taxon>
        <taxon>Tracheophyta</taxon>
        <taxon>Spermatophyta</taxon>
        <taxon>Magnoliopsida</taxon>
        <taxon>eudicotyledons</taxon>
        <taxon>Gunneridae</taxon>
        <taxon>Pentapetalae</taxon>
        <taxon>rosids</taxon>
        <taxon>malvids</taxon>
        <taxon>Malvales</taxon>
        <taxon>Dipterocarpaceae</taxon>
        <taxon>Rubroshorea</taxon>
    </lineage>
</organism>
<gene>
    <name evidence="2" type="ORF">SLEP1_g56941</name>
</gene>
<keyword evidence="3" id="KW-1185">Reference proteome</keyword>
<evidence type="ECO:0000256" key="1">
    <source>
        <dbReference type="SAM" id="MobiDB-lite"/>
    </source>
</evidence>
<name>A0AAV5MMJ2_9ROSI</name>
<accession>A0AAV5MMJ2</accession>
<sequence length="109" mass="12816">MDNLSLKRLSHTRIFQLAEPKLAGGRGRRQCRKILQGTHGFTQNRRKQEQSKLTQANSSKNKGIRGCSYRKNAQNLHPQQEQPADKGRRAEQIRLFQQRRRDLWVLYGF</sequence>
<feature type="region of interest" description="Disordered" evidence="1">
    <location>
        <begin position="42"/>
        <end position="65"/>
    </location>
</feature>
<evidence type="ECO:0000313" key="3">
    <source>
        <dbReference type="Proteomes" id="UP001054252"/>
    </source>
</evidence>
<dbReference type="EMBL" id="BPVZ01000349">
    <property type="protein sequence ID" value="GKV50229.1"/>
    <property type="molecule type" value="Genomic_DNA"/>
</dbReference>
<comment type="caution">
    <text evidence="2">The sequence shown here is derived from an EMBL/GenBank/DDBJ whole genome shotgun (WGS) entry which is preliminary data.</text>
</comment>
<dbReference type="AlphaFoldDB" id="A0AAV5MMJ2"/>
<evidence type="ECO:0000313" key="2">
    <source>
        <dbReference type="EMBL" id="GKV50229.1"/>
    </source>
</evidence>
<dbReference type="Proteomes" id="UP001054252">
    <property type="component" value="Unassembled WGS sequence"/>
</dbReference>
<reference evidence="2 3" key="1">
    <citation type="journal article" date="2021" name="Commun. Biol.">
        <title>The genome of Shorea leprosula (Dipterocarpaceae) highlights the ecological relevance of drought in aseasonal tropical rainforests.</title>
        <authorList>
            <person name="Ng K.K.S."/>
            <person name="Kobayashi M.J."/>
            <person name="Fawcett J.A."/>
            <person name="Hatakeyama M."/>
            <person name="Paape T."/>
            <person name="Ng C.H."/>
            <person name="Ang C.C."/>
            <person name="Tnah L.H."/>
            <person name="Lee C.T."/>
            <person name="Nishiyama T."/>
            <person name="Sese J."/>
            <person name="O'Brien M.J."/>
            <person name="Copetti D."/>
            <person name="Mohd Noor M.I."/>
            <person name="Ong R.C."/>
            <person name="Putra M."/>
            <person name="Sireger I.Z."/>
            <person name="Indrioko S."/>
            <person name="Kosugi Y."/>
            <person name="Izuno A."/>
            <person name="Isagi Y."/>
            <person name="Lee S.L."/>
            <person name="Shimizu K.K."/>
        </authorList>
    </citation>
    <scope>NUCLEOTIDE SEQUENCE [LARGE SCALE GENOMIC DNA]</scope>
    <source>
        <strain evidence="2">214</strain>
    </source>
</reference>
<proteinExistence type="predicted"/>
<protein>
    <submittedName>
        <fullName evidence="2">Uncharacterized protein</fullName>
    </submittedName>
</protein>
<feature type="compositionally biased region" description="Polar residues" evidence="1">
    <location>
        <begin position="51"/>
        <end position="61"/>
    </location>
</feature>